<accession>A0A7V5HM00</accession>
<proteinExistence type="predicted"/>
<organism evidence="1">
    <name type="scientific">candidate division WOR-3 bacterium</name>
    <dbReference type="NCBI Taxonomy" id="2052148"/>
    <lineage>
        <taxon>Bacteria</taxon>
        <taxon>Bacteria division WOR-3</taxon>
    </lineage>
</organism>
<dbReference type="Proteomes" id="UP000886050">
    <property type="component" value="Unassembled WGS sequence"/>
</dbReference>
<dbReference type="EMBL" id="DRTX01000001">
    <property type="protein sequence ID" value="HHF52734.1"/>
    <property type="molecule type" value="Genomic_DNA"/>
</dbReference>
<evidence type="ECO:0000313" key="1">
    <source>
        <dbReference type="EMBL" id="HHF52734.1"/>
    </source>
</evidence>
<gene>
    <name evidence="1" type="ORF">ENL43_00010</name>
</gene>
<comment type="caution">
    <text evidence="1">The sequence shown here is derived from an EMBL/GenBank/DDBJ whole genome shotgun (WGS) entry which is preliminary data.</text>
</comment>
<name>A0A7V5HM00_UNCW3</name>
<sequence length="255" mass="30333">MNNLFRVAIVAVAFSFYASVAYAVYGNFGDLMLLYAHDPIKDPIGVKAEREVRNYEEALLHLKIPQYIAEEGKEIHDEALVRGEFFYHTEIVRYPHEYEEFWGMSWRRYRFTDFAKRVLWPGQVALLHEWIVIDNKDRYLLPLEKTRQMYIDYLNGVFSSDNPPICLMIGTEYGQTVEDYTDFRHFYYKFMQKHHYCVTATFWSILKSLYDRGNDEYKQAIEDSLKDPVRVQSFDTLTAGRLIGLLLNYKLIEEY</sequence>
<reference evidence="1" key="1">
    <citation type="journal article" date="2020" name="mSystems">
        <title>Genome- and Community-Level Interaction Insights into Carbon Utilization and Element Cycling Functions of Hydrothermarchaeota in Hydrothermal Sediment.</title>
        <authorList>
            <person name="Zhou Z."/>
            <person name="Liu Y."/>
            <person name="Xu W."/>
            <person name="Pan J."/>
            <person name="Luo Z.H."/>
            <person name="Li M."/>
        </authorList>
    </citation>
    <scope>NUCLEOTIDE SEQUENCE [LARGE SCALE GENOMIC DNA]</scope>
    <source>
        <strain evidence="1">HyVt-96</strain>
    </source>
</reference>
<protein>
    <submittedName>
        <fullName evidence="1">Uncharacterized protein</fullName>
    </submittedName>
</protein>
<dbReference type="AlphaFoldDB" id="A0A7V5HM00"/>